<dbReference type="Pfam" id="PF10263">
    <property type="entry name" value="SprT-like"/>
    <property type="match status" value="1"/>
</dbReference>
<sequence length="104" mass="11526">MTSTAGKFMWQRVKGQEGNDIGGVILIRLSAPILNNLYRLRKTLAHEMCHAACSFIDQDQMEYHGPLFKGWAGRVGLAFSDFSHTLHTRTPTVGGVTLTLPMHA</sequence>
<proteinExistence type="predicted"/>
<organism evidence="2 3">
    <name type="scientific">Puccinia striiformis f. sp. tritici PST-78</name>
    <dbReference type="NCBI Taxonomy" id="1165861"/>
    <lineage>
        <taxon>Eukaryota</taxon>
        <taxon>Fungi</taxon>
        <taxon>Dikarya</taxon>
        <taxon>Basidiomycota</taxon>
        <taxon>Pucciniomycotina</taxon>
        <taxon>Pucciniomycetes</taxon>
        <taxon>Pucciniales</taxon>
        <taxon>Pucciniaceae</taxon>
        <taxon>Puccinia</taxon>
    </lineage>
</organism>
<name>A0A0L0V2R5_9BASI</name>
<evidence type="ECO:0000313" key="3">
    <source>
        <dbReference type="Proteomes" id="UP000054564"/>
    </source>
</evidence>
<reference evidence="3" key="1">
    <citation type="submission" date="2014-03" db="EMBL/GenBank/DDBJ databases">
        <title>The Genome Sequence of Puccinia striiformis f. sp. tritici PST-78.</title>
        <authorList>
            <consortium name="The Broad Institute Genome Sequencing Platform"/>
            <person name="Cuomo C."/>
            <person name="Hulbert S."/>
            <person name="Chen X."/>
            <person name="Walker B."/>
            <person name="Young S.K."/>
            <person name="Zeng Q."/>
            <person name="Gargeya S."/>
            <person name="Fitzgerald M."/>
            <person name="Haas B."/>
            <person name="Abouelleil A."/>
            <person name="Alvarado L."/>
            <person name="Arachchi H.M."/>
            <person name="Berlin A.M."/>
            <person name="Chapman S.B."/>
            <person name="Goldberg J."/>
            <person name="Griggs A."/>
            <person name="Gujja S."/>
            <person name="Hansen M."/>
            <person name="Howarth C."/>
            <person name="Imamovic A."/>
            <person name="Larimer J."/>
            <person name="McCowan C."/>
            <person name="Montmayeur A."/>
            <person name="Murphy C."/>
            <person name="Neiman D."/>
            <person name="Pearson M."/>
            <person name="Priest M."/>
            <person name="Roberts A."/>
            <person name="Saif S."/>
            <person name="Shea T."/>
            <person name="Sisk P."/>
            <person name="Sykes S."/>
            <person name="Wortman J."/>
            <person name="Nusbaum C."/>
            <person name="Birren B."/>
        </authorList>
    </citation>
    <scope>NUCLEOTIDE SEQUENCE [LARGE SCALE GENOMIC DNA]</scope>
    <source>
        <strain evidence="3">race PST-78</strain>
    </source>
</reference>
<keyword evidence="3" id="KW-1185">Reference proteome</keyword>
<evidence type="ECO:0000313" key="2">
    <source>
        <dbReference type="EMBL" id="KNE93588.1"/>
    </source>
</evidence>
<dbReference type="Proteomes" id="UP000054564">
    <property type="component" value="Unassembled WGS sequence"/>
</dbReference>
<comment type="caution">
    <text evidence="2">The sequence shown here is derived from an EMBL/GenBank/DDBJ whole genome shotgun (WGS) entry which is preliminary data.</text>
</comment>
<accession>A0A0L0V2R5</accession>
<gene>
    <name evidence="2" type="ORF">PSTG_13037</name>
</gene>
<evidence type="ECO:0000259" key="1">
    <source>
        <dbReference type="Pfam" id="PF10263"/>
    </source>
</evidence>
<dbReference type="GO" id="GO:0006950">
    <property type="term" value="P:response to stress"/>
    <property type="evidence" value="ECO:0007669"/>
    <property type="project" value="UniProtKB-ARBA"/>
</dbReference>
<dbReference type="InterPro" id="IPR006640">
    <property type="entry name" value="SprT-like_domain"/>
</dbReference>
<dbReference type="STRING" id="1165861.A0A0L0V2R5"/>
<feature type="domain" description="SprT-like" evidence="1">
    <location>
        <begin position="1"/>
        <end position="83"/>
    </location>
</feature>
<dbReference type="EMBL" id="AJIL01000134">
    <property type="protein sequence ID" value="KNE93588.1"/>
    <property type="molecule type" value="Genomic_DNA"/>
</dbReference>
<dbReference type="AlphaFoldDB" id="A0A0L0V2R5"/>
<protein>
    <recommendedName>
        <fullName evidence="1">SprT-like domain-containing protein</fullName>
    </recommendedName>
</protein>